<dbReference type="GO" id="GO:0016787">
    <property type="term" value="F:hydrolase activity"/>
    <property type="evidence" value="ECO:0007669"/>
    <property type="project" value="UniProtKB-KW"/>
</dbReference>
<dbReference type="Gene3D" id="3.40.50.1820">
    <property type="entry name" value="alpha/beta hydrolase"/>
    <property type="match status" value="1"/>
</dbReference>
<proteinExistence type="inferred from homology"/>
<dbReference type="SUPFAM" id="SSF53474">
    <property type="entry name" value="alpha/beta-Hydrolases"/>
    <property type="match status" value="1"/>
</dbReference>
<comment type="similarity">
    <text evidence="1">Belongs to the AB hydrolase superfamily. AB hydrolase 2 family.</text>
</comment>
<keyword evidence="5" id="KW-1185">Reference proteome</keyword>
<gene>
    <name evidence="4" type="ORF">ACFO0D_04665</name>
</gene>
<keyword evidence="2 4" id="KW-0378">Hydrolase</keyword>
<evidence type="ECO:0000256" key="2">
    <source>
        <dbReference type="ARBA" id="ARBA00022801"/>
    </source>
</evidence>
<accession>A0ABV9I6B6</accession>
<dbReference type="InterPro" id="IPR003140">
    <property type="entry name" value="PLipase/COase/thioEstase"/>
</dbReference>
<dbReference type="RefSeq" id="WP_380060642.1">
    <property type="nucleotide sequence ID" value="NZ_JBHSEI010000001.1"/>
</dbReference>
<dbReference type="PANTHER" id="PTHR10655:SF17">
    <property type="entry name" value="LYSOPHOSPHOLIPASE-LIKE PROTEIN 1"/>
    <property type="match status" value="1"/>
</dbReference>
<dbReference type="Pfam" id="PF02230">
    <property type="entry name" value="Abhydrolase_2"/>
    <property type="match status" value="1"/>
</dbReference>
<evidence type="ECO:0000259" key="3">
    <source>
        <dbReference type="Pfam" id="PF02230"/>
    </source>
</evidence>
<dbReference type="EMBL" id="JBHSEI010000001">
    <property type="protein sequence ID" value="MFC4637632.1"/>
    <property type="molecule type" value="Genomic_DNA"/>
</dbReference>
<name>A0ABV9I6B6_9DEIO</name>
<dbReference type="Proteomes" id="UP001595952">
    <property type="component" value="Unassembled WGS sequence"/>
</dbReference>
<evidence type="ECO:0000313" key="4">
    <source>
        <dbReference type="EMBL" id="MFC4637632.1"/>
    </source>
</evidence>
<sequence>MPREATPGSPPAVVLLHGVGANEISLLGLSPALDPRFTLISVRAPVEVHPGGYGLFRVTFTPEPVIVPQEAESSQQQLASFLPGEHRQESQGLDPRRLLLLGFSQGAMIGARMAVSRPERVAGLVMLSGRILSEVQASFRPAELSALPVFLAHGHHDDKLGIHRSRASQDLFTGLGVKLTSREDTMDHEIGAEVLTEVGLWLARQAGLSPGRAA</sequence>
<reference evidence="5" key="1">
    <citation type="journal article" date="2019" name="Int. J. Syst. Evol. Microbiol.">
        <title>The Global Catalogue of Microorganisms (GCM) 10K type strain sequencing project: providing services to taxonomists for standard genome sequencing and annotation.</title>
        <authorList>
            <consortium name="The Broad Institute Genomics Platform"/>
            <consortium name="The Broad Institute Genome Sequencing Center for Infectious Disease"/>
            <person name="Wu L."/>
            <person name="Ma J."/>
        </authorList>
    </citation>
    <scope>NUCLEOTIDE SEQUENCE [LARGE SCALE GENOMIC DNA]</scope>
    <source>
        <strain evidence="5">CCUG 55995</strain>
    </source>
</reference>
<organism evidence="4 5">
    <name type="scientific">Deinococcus hohokamensis</name>
    <dbReference type="NCBI Taxonomy" id="309883"/>
    <lineage>
        <taxon>Bacteria</taxon>
        <taxon>Thermotogati</taxon>
        <taxon>Deinococcota</taxon>
        <taxon>Deinococci</taxon>
        <taxon>Deinococcales</taxon>
        <taxon>Deinococcaceae</taxon>
        <taxon>Deinococcus</taxon>
    </lineage>
</organism>
<dbReference type="InterPro" id="IPR050565">
    <property type="entry name" value="LYPA1-2/EST-like"/>
</dbReference>
<comment type="caution">
    <text evidence="4">The sequence shown here is derived from an EMBL/GenBank/DDBJ whole genome shotgun (WGS) entry which is preliminary data.</text>
</comment>
<evidence type="ECO:0000256" key="1">
    <source>
        <dbReference type="ARBA" id="ARBA00006499"/>
    </source>
</evidence>
<protein>
    <submittedName>
        <fullName evidence="4">Alpha/beta hydrolase</fullName>
    </submittedName>
</protein>
<feature type="domain" description="Phospholipase/carboxylesterase/thioesterase" evidence="3">
    <location>
        <begin position="11"/>
        <end position="197"/>
    </location>
</feature>
<dbReference type="PANTHER" id="PTHR10655">
    <property type="entry name" value="LYSOPHOSPHOLIPASE-RELATED"/>
    <property type="match status" value="1"/>
</dbReference>
<evidence type="ECO:0000313" key="5">
    <source>
        <dbReference type="Proteomes" id="UP001595952"/>
    </source>
</evidence>
<dbReference type="InterPro" id="IPR029058">
    <property type="entry name" value="AB_hydrolase_fold"/>
</dbReference>